<protein>
    <submittedName>
        <fullName evidence="2">Uncharacterized protein</fullName>
    </submittedName>
</protein>
<dbReference type="EMBL" id="CP111016">
    <property type="protein sequence ID" value="WAR06343.1"/>
    <property type="molecule type" value="Genomic_DNA"/>
</dbReference>
<proteinExistence type="predicted"/>
<evidence type="ECO:0000313" key="3">
    <source>
        <dbReference type="Proteomes" id="UP001164746"/>
    </source>
</evidence>
<name>A0ABY7E8N7_MYAAR</name>
<gene>
    <name evidence="2" type="ORF">MAR_021712</name>
</gene>
<dbReference type="Proteomes" id="UP001164746">
    <property type="component" value="Chromosome 5"/>
</dbReference>
<keyword evidence="3" id="KW-1185">Reference proteome</keyword>
<feature type="region of interest" description="Disordered" evidence="1">
    <location>
        <begin position="96"/>
        <end position="129"/>
    </location>
</feature>
<sequence>NKAEQRKQATEAVTRMDNTRNTLQLTVIPFSSFISREVKSLMHMYKLPMFYQERLETEEYYSREAAGGELDWEEETDGKTPPTRNCFHGLEKEEYHRQEAAGGDSDVEEETEGKTPALEIASMVSVEKW</sequence>
<feature type="non-terminal residue" evidence="2">
    <location>
        <position position="129"/>
    </location>
</feature>
<feature type="non-terminal residue" evidence="2">
    <location>
        <position position="1"/>
    </location>
</feature>
<accession>A0ABY7E8N7</accession>
<reference evidence="2" key="1">
    <citation type="submission" date="2022-11" db="EMBL/GenBank/DDBJ databases">
        <title>Centuries of genome instability and evolution in soft-shell clam transmissible cancer (bioRxiv).</title>
        <authorList>
            <person name="Hart S.F.M."/>
            <person name="Yonemitsu M.A."/>
            <person name="Giersch R.M."/>
            <person name="Beal B.F."/>
            <person name="Arriagada G."/>
            <person name="Davis B.W."/>
            <person name="Ostrander E.A."/>
            <person name="Goff S.P."/>
            <person name="Metzger M.J."/>
        </authorList>
    </citation>
    <scope>NUCLEOTIDE SEQUENCE</scope>
    <source>
        <strain evidence="2">MELC-2E11</strain>
        <tissue evidence="2">Siphon/mantle</tissue>
    </source>
</reference>
<evidence type="ECO:0000256" key="1">
    <source>
        <dbReference type="SAM" id="MobiDB-lite"/>
    </source>
</evidence>
<organism evidence="2 3">
    <name type="scientific">Mya arenaria</name>
    <name type="common">Soft-shell clam</name>
    <dbReference type="NCBI Taxonomy" id="6604"/>
    <lineage>
        <taxon>Eukaryota</taxon>
        <taxon>Metazoa</taxon>
        <taxon>Spiralia</taxon>
        <taxon>Lophotrochozoa</taxon>
        <taxon>Mollusca</taxon>
        <taxon>Bivalvia</taxon>
        <taxon>Autobranchia</taxon>
        <taxon>Heteroconchia</taxon>
        <taxon>Euheterodonta</taxon>
        <taxon>Imparidentia</taxon>
        <taxon>Neoheterodontei</taxon>
        <taxon>Myida</taxon>
        <taxon>Myoidea</taxon>
        <taxon>Myidae</taxon>
        <taxon>Mya</taxon>
    </lineage>
</organism>
<evidence type="ECO:0000313" key="2">
    <source>
        <dbReference type="EMBL" id="WAR06343.1"/>
    </source>
</evidence>